<keyword evidence="8" id="KW-0902">Two-component regulatory system</keyword>
<dbReference type="SMART" id="SM00387">
    <property type="entry name" value="HATPase_c"/>
    <property type="match status" value="1"/>
</dbReference>
<evidence type="ECO:0000256" key="3">
    <source>
        <dbReference type="ARBA" id="ARBA00022553"/>
    </source>
</evidence>
<dbReference type="PROSITE" id="PS50801">
    <property type="entry name" value="STAS"/>
    <property type="match status" value="1"/>
</dbReference>
<keyword evidence="5" id="KW-0547">Nucleotide-binding</keyword>
<dbReference type="SUPFAM" id="SSF55874">
    <property type="entry name" value="ATPase domain of HSP90 chaperone/DNA topoisomerase II/histidine kinase"/>
    <property type="match status" value="1"/>
</dbReference>
<evidence type="ECO:0000259" key="9">
    <source>
        <dbReference type="PROSITE" id="PS50109"/>
    </source>
</evidence>
<dbReference type="PANTHER" id="PTHR43065:SF10">
    <property type="entry name" value="PEROXIDE STRESS-ACTIVATED HISTIDINE KINASE MAK3"/>
    <property type="match status" value="1"/>
</dbReference>
<dbReference type="EC" id="2.7.13.3" evidence="2"/>
<proteinExistence type="predicted"/>
<gene>
    <name evidence="11" type="ORF">P5X88_22855</name>
</gene>
<dbReference type="Gene3D" id="3.30.565.10">
    <property type="entry name" value="Histidine kinase-like ATPase, C-terminal domain"/>
    <property type="match status" value="1"/>
</dbReference>
<evidence type="ECO:0000256" key="8">
    <source>
        <dbReference type="ARBA" id="ARBA00023012"/>
    </source>
</evidence>
<evidence type="ECO:0000313" key="12">
    <source>
        <dbReference type="Proteomes" id="UP001159179"/>
    </source>
</evidence>
<dbReference type="CDD" id="cd07041">
    <property type="entry name" value="STAS_RsbR_RsbS_like"/>
    <property type="match status" value="1"/>
</dbReference>
<dbReference type="InterPro" id="IPR036890">
    <property type="entry name" value="HATPase_C_sf"/>
</dbReference>
<keyword evidence="4" id="KW-0808">Transferase</keyword>
<dbReference type="PANTHER" id="PTHR43065">
    <property type="entry name" value="SENSOR HISTIDINE KINASE"/>
    <property type="match status" value="1"/>
</dbReference>
<feature type="domain" description="STAS" evidence="10">
    <location>
        <begin position="399"/>
        <end position="511"/>
    </location>
</feature>
<reference evidence="11" key="1">
    <citation type="submission" date="2023-03" db="EMBL/GenBank/DDBJ databases">
        <title>Bacterial isolates from washroom surfaces on a university campus.</title>
        <authorList>
            <person name="Holman D.B."/>
            <person name="Gzyl K.E."/>
            <person name="Taheri A.E."/>
        </authorList>
    </citation>
    <scope>NUCLEOTIDE SEQUENCE</scope>
    <source>
        <strain evidence="11">RD03</strain>
    </source>
</reference>
<accession>A0AAW6T3C5</accession>
<dbReference type="InterPro" id="IPR036097">
    <property type="entry name" value="HisK_dim/P_sf"/>
</dbReference>
<keyword evidence="6" id="KW-0418">Kinase</keyword>
<sequence>MGNDPMNNQISDVHIGQLASVGQIAAGIAHEVRNPLTSVKGFLQLLKEKSPDTYIDVAEAELNNALLTLENLLQVSKPDMEDELLSTFNLCAEIESILYLFQDQQYRVKLETNFENVDSAIVSGKRNQLKKTFFNLFKNAFEAIPDKGTIHVNQFIRDGYVYILVKDTGVGIPKDKCALLGTPFFTTKENGTGMGLTQVFTTIYQHGGRIEVDSEENVGTTFRIILPIDISHIQHGVVKLNIKNVESGNLKEYLLENQDVFEQHLLSEAVNVRDKINEIHTIGNIDLLGNAQKLVLFIVENRRHELMMFAQKEGEAWAKHSLTIAFKLEWLQAIRRVLWNFLYNFDRIRGTETNREEFFTLEKNINDLIDQFLNSFFISYTNYKEEVLQSQQEIIEDLSVPIIPIIDSMCILPLIGKVDNNRMLGMKEKVFNQISQHKIMTLIMDFSGVAIIEEEAILYLLKILEGISMMGCKTVITGIRPECVNTMIDLNLTITDKAETYGTLNQALEKYLMRRDV</sequence>
<evidence type="ECO:0000313" key="11">
    <source>
        <dbReference type="EMBL" id="MDH5163784.1"/>
    </source>
</evidence>
<evidence type="ECO:0000256" key="1">
    <source>
        <dbReference type="ARBA" id="ARBA00000085"/>
    </source>
</evidence>
<dbReference type="Pfam" id="PF00512">
    <property type="entry name" value="HisKA"/>
    <property type="match status" value="1"/>
</dbReference>
<keyword evidence="7 11" id="KW-0067">ATP-binding</keyword>
<dbReference type="GO" id="GO:0005524">
    <property type="term" value="F:ATP binding"/>
    <property type="evidence" value="ECO:0007669"/>
    <property type="project" value="UniProtKB-KW"/>
</dbReference>
<comment type="caution">
    <text evidence="11">The sequence shown here is derived from an EMBL/GenBank/DDBJ whole genome shotgun (WGS) entry which is preliminary data.</text>
</comment>
<dbReference type="PROSITE" id="PS50109">
    <property type="entry name" value="HIS_KIN"/>
    <property type="match status" value="1"/>
</dbReference>
<dbReference type="InterPro" id="IPR036513">
    <property type="entry name" value="STAS_dom_sf"/>
</dbReference>
<keyword evidence="3" id="KW-0597">Phosphoprotein</keyword>
<protein>
    <recommendedName>
        <fullName evidence="2">histidine kinase</fullName>
        <ecNumber evidence="2">2.7.13.3</ecNumber>
    </recommendedName>
</protein>
<dbReference type="SUPFAM" id="SSF47384">
    <property type="entry name" value="Homodimeric domain of signal transducing histidine kinase"/>
    <property type="match status" value="1"/>
</dbReference>
<evidence type="ECO:0000256" key="7">
    <source>
        <dbReference type="ARBA" id="ARBA00022840"/>
    </source>
</evidence>
<dbReference type="InterPro" id="IPR003594">
    <property type="entry name" value="HATPase_dom"/>
</dbReference>
<evidence type="ECO:0000256" key="2">
    <source>
        <dbReference type="ARBA" id="ARBA00012438"/>
    </source>
</evidence>
<dbReference type="SUPFAM" id="SSF52091">
    <property type="entry name" value="SpoIIaa-like"/>
    <property type="match status" value="1"/>
</dbReference>
<dbReference type="SMART" id="SM00388">
    <property type="entry name" value="HisKA"/>
    <property type="match status" value="1"/>
</dbReference>
<dbReference type="GO" id="GO:0000155">
    <property type="term" value="F:phosphorelay sensor kinase activity"/>
    <property type="evidence" value="ECO:0007669"/>
    <property type="project" value="InterPro"/>
</dbReference>
<dbReference type="Proteomes" id="UP001159179">
    <property type="component" value="Unassembled WGS sequence"/>
</dbReference>
<dbReference type="Gene3D" id="1.10.287.130">
    <property type="match status" value="1"/>
</dbReference>
<dbReference type="PRINTS" id="PR00344">
    <property type="entry name" value="BCTRLSENSOR"/>
</dbReference>
<dbReference type="EMBL" id="JAROYP010000018">
    <property type="protein sequence ID" value="MDH5163784.1"/>
    <property type="molecule type" value="Genomic_DNA"/>
</dbReference>
<evidence type="ECO:0000256" key="4">
    <source>
        <dbReference type="ARBA" id="ARBA00022679"/>
    </source>
</evidence>
<evidence type="ECO:0000259" key="10">
    <source>
        <dbReference type="PROSITE" id="PS50801"/>
    </source>
</evidence>
<dbReference type="CDD" id="cd00082">
    <property type="entry name" value="HisKA"/>
    <property type="match status" value="1"/>
</dbReference>
<dbReference type="InterPro" id="IPR003661">
    <property type="entry name" value="HisK_dim/P_dom"/>
</dbReference>
<comment type="catalytic activity">
    <reaction evidence="1">
        <text>ATP + protein L-histidine = ADP + protein N-phospho-L-histidine.</text>
        <dbReference type="EC" id="2.7.13.3"/>
    </reaction>
</comment>
<organism evidence="11 12">
    <name type="scientific">Heyndrickxia oleronia</name>
    <dbReference type="NCBI Taxonomy" id="38875"/>
    <lineage>
        <taxon>Bacteria</taxon>
        <taxon>Bacillati</taxon>
        <taxon>Bacillota</taxon>
        <taxon>Bacilli</taxon>
        <taxon>Bacillales</taxon>
        <taxon>Bacillaceae</taxon>
        <taxon>Heyndrickxia</taxon>
    </lineage>
</organism>
<dbReference type="RefSeq" id="WP_280618458.1">
    <property type="nucleotide sequence ID" value="NZ_JAROYP010000018.1"/>
</dbReference>
<dbReference type="AlphaFoldDB" id="A0AAW6T3C5"/>
<evidence type="ECO:0000256" key="6">
    <source>
        <dbReference type="ARBA" id="ARBA00022777"/>
    </source>
</evidence>
<dbReference type="Pfam" id="PF02518">
    <property type="entry name" value="HATPase_c"/>
    <property type="match status" value="1"/>
</dbReference>
<dbReference type="Gene3D" id="3.30.750.24">
    <property type="entry name" value="STAS domain"/>
    <property type="match status" value="1"/>
</dbReference>
<evidence type="ECO:0000256" key="5">
    <source>
        <dbReference type="ARBA" id="ARBA00022741"/>
    </source>
</evidence>
<dbReference type="InterPro" id="IPR002645">
    <property type="entry name" value="STAS_dom"/>
</dbReference>
<dbReference type="Pfam" id="PF01740">
    <property type="entry name" value="STAS"/>
    <property type="match status" value="1"/>
</dbReference>
<dbReference type="InterPro" id="IPR004358">
    <property type="entry name" value="Sig_transdc_His_kin-like_C"/>
</dbReference>
<feature type="domain" description="Histidine kinase" evidence="9">
    <location>
        <begin position="27"/>
        <end position="230"/>
    </location>
</feature>
<dbReference type="InterPro" id="IPR005467">
    <property type="entry name" value="His_kinase_dom"/>
</dbReference>
<name>A0AAW6T3C5_9BACI</name>